<dbReference type="AlphaFoldDB" id="A0AA40AHJ0"/>
<comment type="caution">
    <text evidence="1">The sequence shown here is derived from an EMBL/GenBank/DDBJ whole genome shotgun (WGS) entry which is preliminary data.</text>
</comment>
<dbReference type="Proteomes" id="UP001172102">
    <property type="component" value="Unassembled WGS sequence"/>
</dbReference>
<reference evidence="1" key="1">
    <citation type="submission" date="2023-06" db="EMBL/GenBank/DDBJ databases">
        <title>Genome-scale phylogeny and comparative genomics of the fungal order Sordariales.</title>
        <authorList>
            <consortium name="Lawrence Berkeley National Laboratory"/>
            <person name="Hensen N."/>
            <person name="Bonometti L."/>
            <person name="Westerberg I."/>
            <person name="Brannstrom I.O."/>
            <person name="Guillou S."/>
            <person name="Cros-Aarteil S."/>
            <person name="Calhoun S."/>
            <person name="Haridas S."/>
            <person name="Kuo A."/>
            <person name="Mondo S."/>
            <person name="Pangilinan J."/>
            <person name="Riley R."/>
            <person name="Labutti K."/>
            <person name="Andreopoulos B."/>
            <person name="Lipzen A."/>
            <person name="Chen C."/>
            <person name="Yanf M."/>
            <person name="Daum C."/>
            <person name="Ng V."/>
            <person name="Clum A."/>
            <person name="Steindorff A."/>
            <person name="Ohm R."/>
            <person name="Martin F."/>
            <person name="Silar P."/>
            <person name="Natvig D."/>
            <person name="Lalanne C."/>
            <person name="Gautier V."/>
            <person name="Ament-Velasquez S.L."/>
            <person name="Kruys A."/>
            <person name="Hutchinson M.I."/>
            <person name="Powell A.J."/>
            <person name="Barry K."/>
            <person name="Miller A.N."/>
            <person name="Grigoriev I.V."/>
            <person name="Debuchy R."/>
            <person name="Gladieux P."/>
            <person name="Thoren M.H."/>
            <person name="Johannesson H."/>
        </authorList>
    </citation>
    <scope>NUCLEOTIDE SEQUENCE</scope>
    <source>
        <strain evidence="1">SMH4607-1</strain>
    </source>
</reference>
<dbReference type="Gene3D" id="3.40.50.720">
    <property type="entry name" value="NAD(P)-binding Rossmann-like Domain"/>
    <property type="match status" value="1"/>
</dbReference>
<organism evidence="1 2">
    <name type="scientific">Lasiosphaeris hirsuta</name>
    <dbReference type="NCBI Taxonomy" id="260670"/>
    <lineage>
        <taxon>Eukaryota</taxon>
        <taxon>Fungi</taxon>
        <taxon>Dikarya</taxon>
        <taxon>Ascomycota</taxon>
        <taxon>Pezizomycotina</taxon>
        <taxon>Sordariomycetes</taxon>
        <taxon>Sordariomycetidae</taxon>
        <taxon>Sordariales</taxon>
        <taxon>Lasiosphaeriaceae</taxon>
        <taxon>Lasiosphaeris</taxon>
    </lineage>
</organism>
<proteinExistence type="predicted"/>
<keyword evidence="2" id="KW-1185">Reference proteome</keyword>
<dbReference type="InterPro" id="IPR036291">
    <property type="entry name" value="NAD(P)-bd_dom_sf"/>
</dbReference>
<accession>A0AA40AHJ0</accession>
<protein>
    <submittedName>
        <fullName evidence="1">Uncharacterized protein</fullName>
    </submittedName>
</protein>
<dbReference type="EMBL" id="JAUKUA010000004">
    <property type="protein sequence ID" value="KAK0715950.1"/>
    <property type="molecule type" value="Genomic_DNA"/>
</dbReference>
<name>A0AA40AHJ0_9PEZI</name>
<sequence>MWEKAVLLYAGEKIKGQSALGKDGELAYRQGQNVAWADTSGGYLGGVGGVEGVSREGMMERLVEGIALRRTGVLEDVAGVVGFLASRDADHVTGQDVGCGWGEVLLIDLRQGWGFLFWCVFQTLSNFAMAWAARSW</sequence>
<dbReference type="SUPFAM" id="SSF51735">
    <property type="entry name" value="NAD(P)-binding Rossmann-fold domains"/>
    <property type="match status" value="1"/>
</dbReference>
<gene>
    <name evidence="1" type="ORF">B0H67DRAFT_255097</name>
</gene>
<evidence type="ECO:0000313" key="2">
    <source>
        <dbReference type="Proteomes" id="UP001172102"/>
    </source>
</evidence>
<evidence type="ECO:0000313" key="1">
    <source>
        <dbReference type="EMBL" id="KAK0715950.1"/>
    </source>
</evidence>